<evidence type="ECO:0000313" key="1">
    <source>
        <dbReference type="EMBL" id="CAF1539182.1"/>
    </source>
</evidence>
<organism evidence="2 3">
    <name type="scientific">Didymodactylos carnosus</name>
    <dbReference type="NCBI Taxonomy" id="1234261"/>
    <lineage>
        <taxon>Eukaryota</taxon>
        <taxon>Metazoa</taxon>
        <taxon>Spiralia</taxon>
        <taxon>Gnathifera</taxon>
        <taxon>Rotifera</taxon>
        <taxon>Eurotatoria</taxon>
        <taxon>Bdelloidea</taxon>
        <taxon>Philodinida</taxon>
        <taxon>Philodinidae</taxon>
        <taxon>Didymodactylos</taxon>
    </lineage>
</organism>
<dbReference type="Proteomes" id="UP000682733">
    <property type="component" value="Unassembled WGS sequence"/>
</dbReference>
<reference evidence="2" key="1">
    <citation type="submission" date="2021-02" db="EMBL/GenBank/DDBJ databases">
        <authorList>
            <person name="Nowell W R."/>
        </authorList>
    </citation>
    <scope>NUCLEOTIDE SEQUENCE</scope>
</reference>
<evidence type="ECO:0000313" key="3">
    <source>
        <dbReference type="Proteomes" id="UP000682733"/>
    </source>
</evidence>
<protein>
    <submittedName>
        <fullName evidence="2">Uncharacterized protein</fullName>
    </submittedName>
</protein>
<proteinExistence type="predicted"/>
<name>A0A8S2UBS6_9BILA</name>
<feature type="non-terminal residue" evidence="2">
    <location>
        <position position="1"/>
    </location>
</feature>
<dbReference type="EMBL" id="CAJOBA010060905">
    <property type="protein sequence ID" value="CAF4327254.1"/>
    <property type="molecule type" value="Genomic_DNA"/>
</dbReference>
<dbReference type="EMBL" id="CAJNOK010038597">
    <property type="protein sequence ID" value="CAF1539182.1"/>
    <property type="molecule type" value="Genomic_DNA"/>
</dbReference>
<dbReference type="Proteomes" id="UP000677228">
    <property type="component" value="Unassembled WGS sequence"/>
</dbReference>
<accession>A0A8S2UBS6</accession>
<sequence>QYWPDVFVLTGERHQYFDRPLLDYFG</sequence>
<dbReference type="AlphaFoldDB" id="A0A8S2UBS6"/>
<comment type="caution">
    <text evidence="2">The sequence shown here is derived from an EMBL/GenBank/DDBJ whole genome shotgun (WGS) entry which is preliminary data.</text>
</comment>
<evidence type="ECO:0000313" key="2">
    <source>
        <dbReference type="EMBL" id="CAF4327254.1"/>
    </source>
</evidence>
<gene>
    <name evidence="1" type="ORF">OVA965_LOCUS38681</name>
    <name evidence="2" type="ORF">TMI583_LOCUS39888</name>
</gene>